<organism evidence="2 3">
    <name type="scientific">Shiella aurantiaca</name>
    <dbReference type="NCBI Taxonomy" id="3058365"/>
    <lineage>
        <taxon>Bacteria</taxon>
        <taxon>Pseudomonadati</taxon>
        <taxon>Bacteroidota</taxon>
        <taxon>Cytophagia</taxon>
        <taxon>Cytophagales</taxon>
        <taxon>Shiellaceae</taxon>
        <taxon>Shiella</taxon>
    </lineage>
</organism>
<proteinExistence type="predicted"/>
<dbReference type="NCBIfam" id="TIGR04183">
    <property type="entry name" value="Por_Secre_tail"/>
    <property type="match status" value="1"/>
</dbReference>
<evidence type="ECO:0000313" key="2">
    <source>
        <dbReference type="EMBL" id="MDN4165032.1"/>
    </source>
</evidence>
<sequence>MFRYFFGLVFITFLATQPLQAQTFTQVSSPTCTTPTAGSPYSFTAQMVVSNLTITPTFVCGIGVSYAFSFDAVMTMSGSNMPPSVNANIAVNIKIDGTSINAYVIGNVSSDGVSVAFSGTNWEAGNYCTGNVVTIEIDEVLSIWNGPCIQNDPLPIELGYFEPKLTQKGTVNVKWQTLTETNNAYFIISRSHDGSEWQTLAQVPGSGDTRGAVEYEYVDEAPLYGLNYYQLAQVDYDGASETFPMKKIIYENASNIRFFPNPLSQTLFLQGYTSPLEEVYLSDLQGNKIKLIRTAHTSGLNQYALPALAQGMYVLEAYDARYQRILTEKVWVQAQ</sequence>
<dbReference type="Proteomes" id="UP001168552">
    <property type="component" value="Unassembled WGS sequence"/>
</dbReference>
<feature type="chain" id="PRO_5046351987" evidence="1">
    <location>
        <begin position="22"/>
        <end position="335"/>
    </location>
</feature>
<accession>A0ABT8F3M9</accession>
<dbReference type="EMBL" id="JAUHJS010000002">
    <property type="protein sequence ID" value="MDN4165032.1"/>
    <property type="molecule type" value="Genomic_DNA"/>
</dbReference>
<gene>
    <name evidence="2" type="ORF">QWY31_05930</name>
</gene>
<evidence type="ECO:0000313" key="3">
    <source>
        <dbReference type="Proteomes" id="UP001168552"/>
    </source>
</evidence>
<reference evidence="2" key="1">
    <citation type="submission" date="2023-06" db="EMBL/GenBank/DDBJ databases">
        <title>Cytophagales bacterium Strain LB-30, isolated from soil.</title>
        <authorList>
            <person name="Liu B."/>
        </authorList>
    </citation>
    <scope>NUCLEOTIDE SEQUENCE</scope>
    <source>
        <strain evidence="2">LB-30</strain>
    </source>
</reference>
<keyword evidence="1" id="KW-0732">Signal</keyword>
<feature type="signal peptide" evidence="1">
    <location>
        <begin position="1"/>
        <end position="21"/>
    </location>
</feature>
<comment type="caution">
    <text evidence="2">The sequence shown here is derived from an EMBL/GenBank/DDBJ whole genome shotgun (WGS) entry which is preliminary data.</text>
</comment>
<dbReference type="RefSeq" id="WP_320003557.1">
    <property type="nucleotide sequence ID" value="NZ_JAUHJS010000002.1"/>
</dbReference>
<dbReference type="InterPro" id="IPR026444">
    <property type="entry name" value="Secre_tail"/>
</dbReference>
<protein>
    <submittedName>
        <fullName evidence="2">T9SS type A sorting domain-containing protein</fullName>
    </submittedName>
</protein>
<name>A0ABT8F3M9_9BACT</name>
<evidence type="ECO:0000256" key="1">
    <source>
        <dbReference type="SAM" id="SignalP"/>
    </source>
</evidence>
<keyword evidence="3" id="KW-1185">Reference proteome</keyword>